<keyword evidence="4 6" id="KW-0472">Membrane</keyword>
<accession>A0AAF1BFT7</accession>
<feature type="transmembrane region" description="Helical" evidence="6">
    <location>
        <begin position="105"/>
        <end position="128"/>
    </location>
</feature>
<dbReference type="FunFam" id="1.20.1540.10:FF:000004">
    <property type="entry name" value="Transmembrane protein 115"/>
    <property type="match status" value="1"/>
</dbReference>
<dbReference type="PANTHER" id="PTHR13377">
    <property type="entry name" value="PLACENTAL PROTEIN 6"/>
    <property type="match status" value="1"/>
</dbReference>
<comment type="subcellular location">
    <subcellularLocation>
        <location evidence="1">Membrane</location>
        <topology evidence="1">Multi-pass membrane protein</topology>
    </subcellularLocation>
</comment>
<evidence type="ECO:0000256" key="5">
    <source>
        <dbReference type="SAM" id="MobiDB-lite"/>
    </source>
</evidence>
<evidence type="ECO:0000313" key="7">
    <source>
        <dbReference type="EMBL" id="WOO77787.1"/>
    </source>
</evidence>
<dbReference type="SUPFAM" id="SSF144091">
    <property type="entry name" value="Rhomboid-like"/>
    <property type="match status" value="1"/>
</dbReference>
<protein>
    <submittedName>
        <fullName evidence="7">Rhomboid-like protein 19</fullName>
    </submittedName>
</protein>
<name>A0AAF1BFT7_9TREE</name>
<keyword evidence="2 6" id="KW-0812">Transmembrane</keyword>
<feature type="compositionally biased region" description="Low complexity" evidence="5">
    <location>
        <begin position="302"/>
        <end position="317"/>
    </location>
</feature>
<sequence>MPTISFLPFLQTVPWGTRTLASLLIFFSISHYVLSAVVRSRSDVLPTYGHELPWLVFLPETSWKYPWTLLTAGFVELNPIELLVALVTIPFACRYLERLWGMRELLRFSFLVIIISNIIAFGFTWIMYFVLGADAAFAGLPYHGLSGLQAGLLVAFTQIIPEHQIQLFGVLKARVKTIPGLYLLLSNVLVIVLGPSPYILIQFGFFVAWIYLRFFKLSENGEYRGDRSETFAFQYWFPPPVRPYVAILCGHVFRLAVRLHVIQSWDDTHTGGYSVLPGPGGARAEAERRRAVALRALDARLASSSPVPTAAPSSDAAKTAGPVPVAEPSVQTQQA</sequence>
<dbReference type="Pfam" id="PF08551">
    <property type="entry name" value="DUF1751"/>
    <property type="match status" value="1"/>
</dbReference>
<evidence type="ECO:0000256" key="2">
    <source>
        <dbReference type="ARBA" id="ARBA00022692"/>
    </source>
</evidence>
<evidence type="ECO:0000256" key="4">
    <source>
        <dbReference type="ARBA" id="ARBA00023136"/>
    </source>
</evidence>
<evidence type="ECO:0000256" key="1">
    <source>
        <dbReference type="ARBA" id="ARBA00004141"/>
    </source>
</evidence>
<feature type="transmembrane region" description="Helical" evidence="6">
    <location>
        <begin position="20"/>
        <end position="38"/>
    </location>
</feature>
<feature type="region of interest" description="Disordered" evidence="5">
    <location>
        <begin position="302"/>
        <end position="335"/>
    </location>
</feature>
<keyword evidence="3 6" id="KW-1133">Transmembrane helix</keyword>
<dbReference type="Gene3D" id="1.20.1540.10">
    <property type="entry name" value="Rhomboid-like"/>
    <property type="match status" value="1"/>
</dbReference>
<evidence type="ECO:0000313" key="8">
    <source>
        <dbReference type="Proteomes" id="UP000827549"/>
    </source>
</evidence>
<dbReference type="GO" id="GO:0006890">
    <property type="term" value="P:retrograde vesicle-mediated transport, Golgi to endoplasmic reticulum"/>
    <property type="evidence" value="ECO:0007669"/>
    <property type="project" value="InterPro"/>
</dbReference>
<gene>
    <name evidence="7" type="primary">RBL19</name>
    <name evidence="7" type="ORF">LOC62_01G001348</name>
</gene>
<dbReference type="GeneID" id="87804604"/>
<dbReference type="GO" id="GO:0016020">
    <property type="term" value="C:membrane"/>
    <property type="evidence" value="ECO:0007669"/>
    <property type="project" value="UniProtKB-SubCell"/>
</dbReference>
<dbReference type="InterPro" id="IPR035952">
    <property type="entry name" value="Rhomboid-like_sf"/>
</dbReference>
<dbReference type="InterPro" id="IPR013861">
    <property type="entry name" value="TMEM115/Pdh1/Rbl19"/>
</dbReference>
<dbReference type="RefSeq" id="XP_062623819.1">
    <property type="nucleotide sequence ID" value="XM_062767835.1"/>
</dbReference>
<dbReference type="GO" id="GO:0005794">
    <property type="term" value="C:Golgi apparatus"/>
    <property type="evidence" value="ECO:0007669"/>
    <property type="project" value="TreeGrafter"/>
</dbReference>
<feature type="transmembrane region" description="Helical" evidence="6">
    <location>
        <begin position="140"/>
        <end position="160"/>
    </location>
</feature>
<reference evidence="7" key="1">
    <citation type="submission" date="2023-10" db="EMBL/GenBank/DDBJ databases">
        <authorList>
            <person name="Noh H."/>
        </authorList>
    </citation>
    <scope>NUCLEOTIDE SEQUENCE</scope>
    <source>
        <strain evidence="7">DUCC4014</strain>
    </source>
</reference>
<dbReference type="EMBL" id="CP086714">
    <property type="protein sequence ID" value="WOO77787.1"/>
    <property type="molecule type" value="Genomic_DNA"/>
</dbReference>
<feature type="transmembrane region" description="Helical" evidence="6">
    <location>
        <begin position="181"/>
        <end position="212"/>
    </location>
</feature>
<dbReference type="Proteomes" id="UP000827549">
    <property type="component" value="Chromosome 1"/>
</dbReference>
<keyword evidence="8" id="KW-1185">Reference proteome</keyword>
<dbReference type="PANTHER" id="PTHR13377:SF3">
    <property type="entry name" value="TRANSMEMBRANE PROTEIN 115"/>
    <property type="match status" value="1"/>
</dbReference>
<proteinExistence type="predicted"/>
<organism evidence="7 8">
    <name type="scientific">Vanrija pseudolonga</name>
    <dbReference type="NCBI Taxonomy" id="143232"/>
    <lineage>
        <taxon>Eukaryota</taxon>
        <taxon>Fungi</taxon>
        <taxon>Dikarya</taxon>
        <taxon>Basidiomycota</taxon>
        <taxon>Agaricomycotina</taxon>
        <taxon>Tremellomycetes</taxon>
        <taxon>Trichosporonales</taxon>
        <taxon>Trichosporonaceae</taxon>
        <taxon>Vanrija</taxon>
    </lineage>
</organism>
<evidence type="ECO:0000256" key="6">
    <source>
        <dbReference type="SAM" id="Phobius"/>
    </source>
</evidence>
<evidence type="ECO:0000256" key="3">
    <source>
        <dbReference type="ARBA" id="ARBA00022989"/>
    </source>
</evidence>
<dbReference type="SMART" id="SM01160">
    <property type="entry name" value="DUF1751"/>
    <property type="match status" value="1"/>
</dbReference>
<dbReference type="AlphaFoldDB" id="A0AAF1BFT7"/>